<comment type="similarity">
    <text evidence="4">Belongs to the alkaline phosphatase family.</text>
</comment>
<dbReference type="GO" id="GO:0004035">
    <property type="term" value="F:alkaline phosphatase activity"/>
    <property type="evidence" value="ECO:0007669"/>
    <property type="project" value="UniProtKB-EC"/>
</dbReference>
<sequence>MFRCSPQVIFGGRRRMFLPKAGSSPHGNGSRQDGVDLIDRWITQKAQTKFFYVTNFTDMNQLEPANTDYVFGLFNNDHMNYELERNKTTNNANREPSLKEMTEKAIDILLRHGDGFFLAFEGGKIDHGHHAGKAKLAMYDVLAFDEAIEVAVNKLGTEETLFVVTADHSHSPSMGGYAKRGNSILGFGGAANTTGTVFPNENVPYLTLAYANGPGGGLWFTGNYTDPASILPIGPGASTYRGEGFLSSQFFRCYYPKCSCLFYRG</sequence>
<dbReference type="AlphaFoldDB" id="A0A1D1URR0"/>
<reference evidence="5 6" key="1">
    <citation type="journal article" date="2016" name="Nat. Commun.">
        <title>Extremotolerant tardigrade genome and improved radiotolerance of human cultured cells by tardigrade-unique protein.</title>
        <authorList>
            <person name="Hashimoto T."/>
            <person name="Horikawa D.D."/>
            <person name="Saito Y."/>
            <person name="Kuwahara H."/>
            <person name="Kozuka-Hata H."/>
            <person name="Shin-I T."/>
            <person name="Minakuchi Y."/>
            <person name="Ohishi K."/>
            <person name="Motoyama A."/>
            <person name="Aizu T."/>
            <person name="Enomoto A."/>
            <person name="Kondo K."/>
            <person name="Tanaka S."/>
            <person name="Hara Y."/>
            <person name="Koshikawa S."/>
            <person name="Sagara H."/>
            <person name="Miura T."/>
            <person name="Yokobori S."/>
            <person name="Miyagawa K."/>
            <person name="Suzuki Y."/>
            <person name="Kubo T."/>
            <person name="Oyama M."/>
            <person name="Kohara Y."/>
            <person name="Fujiyama A."/>
            <person name="Arakawa K."/>
            <person name="Katayama T."/>
            <person name="Toyoda A."/>
            <person name="Kunieda T."/>
        </authorList>
    </citation>
    <scope>NUCLEOTIDE SEQUENCE [LARGE SCALE GENOMIC DNA]</scope>
    <source>
        <strain evidence="5 6">YOKOZUNA-1</strain>
    </source>
</reference>
<evidence type="ECO:0000256" key="3">
    <source>
        <dbReference type="PIRSR" id="PIRSR601952-2"/>
    </source>
</evidence>
<feature type="binding site" evidence="3">
    <location>
        <position position="130"/>
    </location>
    <ligand>
        <name>Zn(2+)</name>
        <dbReference type="ChEBI" id="CHEBI:29105"/>
        <label>2</label>
    </ligand>
</feature>
<name>A0A1D1URR0_RAMVA</name>
<dbReference type="PANTHER" id="PTHR11596">
    <property type="entry name" value="ALKALINE PHOSPHATASE"/>
    <property type="match status" value="1"/>
</dbReference>
<feature type="binding site" evidence="3">
    <location>
        <position position="167"/>
    </location>
    <ligand>
        <name>Zn(2+)</name>
        <dbReference type="ChEBI" id="CHEBI:29105"/>
        <label>2</label>
    </ligand>
</feature>
<dbReference type="STRING" id="947166.A0A1D1URR0"/>
<dbReference type="EMBL" id="BDGG01000002">
    <property type="protein sequence ID" value="GAU92364.1"/>
    <property type="molecule type" value="Genomic_DNA"/>
</dbReference>
<keyword evidence="6" id="KW-1185">Reference proteome</keyword>
<keyword evidence="3" id="KW-0479">Metal-binding</keyword>
<comment type="cofactor">
    <cofactor evidence="3">
        <name>Zn(2+)</name>
        <dbReference type="ChEBI" id="CHEBI:29105"/>
    </cofactor>
    <text evidence="3">Binds 2 Zn(2+) ions.</text>
</comment>
<evidence type="ECO:0000313" key="6">
    <source>
        <dbReference type="Proteomes" id="UP000186922"/>
    </source>
</evidence>
<dbReference type="PANTHER" id="PTHR11596:SF5">
    <property type="entry name" value="ALKALINE PHOSPHATASE"/>
    <property type="match status" value="1"/>
</dbReference>
<feature type="binding site" evidence="3">
    <location>
        <position position="121"/>
    </location>
    <ligand>
        <name>Mg(2+)</name>
        <dbReference type="ChEBI" id="CHEBI:18420"/>
    </ligand>
</feature>
<dbReference type="EC" id="3.1.3.1" evidence="1"/>
<feature type="binding site" evidence="3">
    <location>
        <position position="126"/>
    </location>
    <ligand>
        <name>Zn(2+)</name>
        <dbReference type="ChEBI" id="CHEBI:29105"/>
        <label>2</label>
    </ligand>
</feature>
<keyword evidence="3" id="KW-0862">Zinc</keyword>
<evidence type="ECO:0000313" key="5">
    <source>
        <dbReference type="EMBL" id="GAU92364.1"/>
    </source>
</evidence>
<proteinExistence type="inferred from homology"/>
<gene>
    <name evidence="5" type="primary">RvY_04454</name>
    <name evidence="5" type="synonym">RvY_04454.1</name>
    <name evidence="5" type="ORF">RvY_04454-1</name>
</gene>
<keyword evidence="3" id="KW-0460">Magnesium</keyword>
<dbReference type="Proteomes" id="UP000186922">
    <property type="component" value="Unassembled WGS sequence"/>
</dbReference>
<dbReference type="SUPFAM" id="SSF53649">
    <property type="entry name" value="Alkaline phosphatase-like"/>
    <property type="match status" value="1"/>
</dbReference>
<comment type="cofactor">
    <cofactor evidence="3">
        <name>Mg(2+)</name>
        <dbReference type="ChEBI" id="CHEBI:18420"/>
    </cofactor>
    <text evidence="3">Binds 1 Mg(2+) ion.</text>
</comment>
<comment type="caution">
    <text evidence="5">The sequence shown here is derived from an EMBL/GenBank/DDBJ whole genome shotgun (WGS) entry which is preliminary data.</text>
</comment>
<dbReference type="OrthoDB" id="5818554at2759"/>
<dbReference type="GO" id="GO:0046872">
    <property type="term" value="F:metal ion binding"/>
    <property type="evidence" value="ECO:0007669"/>
    <property type="project" value="UniProtKB-KW"/>
</dbReference>
<dbReference type="InterPro" id="IPR017850">
    <property type="entry name" value="Alkaline_phosphatase_core_sf"/>
</dbReference>
<evidence type="ECO:0000256" key="1">
    <source>
        <dbReference type="ARBA" id="ARBA00012647"/>
    </source>
</evidence>
<dbReference type="SMART" id="SM00098">
    <property type="entry name" value="alkPPc"/>
    <property type="match status" value="1"/>
</dbReference>
<feature type="binding site" evidence="3">
    <location>
        <position position="168"/>
    </location>
    <ligand>
        <name>Zn(2+)</name>
        <dbReference type="ChEBI" id="CHEBI:29105"/>
        <label>2</label>
    </ligand>
</feature>
<dbReference type="Pfam" id="PF00245">
    <property type="entry name" value="Alk_phosphatase"/>
    <property type="match status" value="1"/>
</dbReference>
<protein>
    <recommendedName>
        <fullName evidence="1">alkaline phosphatase</fullName>
        <ecNumber evidence="1">3.1.3.1</ecNumber>
    </recommendedName>
</protein>
<organism evidence="5 6">
    <name type="scientific">Ramazzottius varieornatus</name>
    <name type="common">Water bear</name>
    <name type="synonym">Tardigrade</name>
    <dbReference type="NCBI Taxonomy" id="947166"/>
    <lineage>
        <taxon>Eukaryota</taxon>
        <taxon>Metazoa</taxon>
        <taxon>Ecdysozoa</taxon>
        <taxon>Tardigrada</taxon>
        <taxon>Eutardigrada</taxon>
        <taxon>Parachela</taxon>
        <taxon>Hypsibioidea</taxon>
        <taxon>Ramazzottiidae</taxon>
        <taxon>Ramazzottius</taxon>
    </lineage>
</organism>
<dbReference type="PRINTS" id="PR00113">
    <property type="entry name" value="ALKPHPHTASE"/>
</dbReference>
<keyword evidence="2" id="KW-0597">Phosphoprotein</keyword>
<evidence type="ECO:0000256" key="2">
    <source>
        <dbReference type="ARBA" id="ARBA00022553"/>
    </source>
</evidence>
<dbReference type="Gene3D" id="3.40.720.10">
    <property type="entry name" value="Alkaline Phosphatase, subunit A"/>
    <property type="match status" value="1"/>
</dbReference>
<dbReference type="InterPro" id="IPR001952">
    <property type="entry name" value="Alkaline_phosphatase"/>
</dbReference>
<accession>A0A1D1URR0</accession>
<evidence type="ECO:0000256" key="4">
    <source>
        <dbReference type="RuleBase" id="RU003946"/>
    </source>
</evidence>